<sequence length="419" mass="46521">MNHPVKPSALPALDIDFVRAQFPPLKDGWVFLENAGGSYVPQQVIDRTVEYMSDSQVQPNWEFDASRRATERIKRGLQSMADFINAEVNEIFLGPSTTMNVFMMAQALAPSFTPGDEIIVTEQDHEANVGAWRRLEALGLVIKEWPVDRETGALVPDGLQKLLTDRTRLVAMTHCSNVCSIVHDLPTIVRQIHDAGALAFIDGTAFAPHFAIDVKALDVDFYVFSLYKVCGPHQSVLYGKRALLERAKAQNHFFIGDESITYKFLPGGPNHEHAAATVGTADYFDALYRAHFQQPENAFHTRVARVYEVIGAHEAALAARVEDFLRSKKDVRILGRVPSRDGRLAPVIGFWRAGQSSTEIATKLHRHKIAIGNGDFWARRCITALGLKPEDGVVRVGIAHYNSAEDIDRLIDALDQALG</sequence>
<proteinExistence type="predicted"/>
<dbReference type="InterPro" id="IPR015424">
    <property type="entry name" value="PyrdxlP-dep_Trfase"/>
</dbReference>
<dbReference type="SUPFAM" id="SSF53383">
    <property type="entry name" value="PLP-dependent transferases"/>
    <property type="match status" value="1"/>
</dbReference>
<dbReference type="InterPro" id="IPR015421">
    <property type="entry name" value="PyrdxlP-dep_Trfase_major"/>
</dbReference>
<comment type="caution">
    <text evidence="3">The sequence shown here is derived from an EMBL/GenBank/DDBJ whole genome shotgun (WGS) entry which is preliminary data.</text>
</comment>
<dbReference type="GO" id="GO:0008483">
    <property type="term" value="F:transaminase activity"/>
    <property type="evidence" value="ECO:0007669"/>
    <property type="project" value="UniProtKB-KW"/>
</dbReference>
<name>A0ABU0YTA1_9PROT</name>
<dbReference type="InterPro" id="IPR015422">
    <property type="entry name" value="PyrdxlP-dep_Trfase_small"/>
</dbReference>
<keyword evidence="1" id="KW-0663">Pyridoxal phosphate</keyword>
<dbReference type="RefSeq" id="WP_379960815.1">
    <property type="nucleotide sequence ID" value="NZ_JAUYVI010000008.1"/>
</dbReference>
<dbReference type="Gene3D" id="3.90.1150.10">
    <property type="entry name" value="Aspartate Aminotransferase, domain 1"/>
    <property type="match status" value="1"/>
</dbReference>
<dbReference type="InterPro" id="IPR000192">
    <property type="entry name" value="Aminotrans_V_dom"/>
</dbReference>
<evidence type="ECO:0000313" key="4">
    <source>
        <dbReference type="Proteomes" id="UP001230156"/>
    </source>
</evidence>
<accession>A0ABU0YTA1</accession>
<evidence type="ECO:0000259" key="2">
    <source>
        <dbReference type="Pfam" id="PF00266"/>
    </source>
</evidence>
<dbReference type="PANTHER" id="PTHR43586:SF21">
    <property type="entry name" value="PYRIDOXAL PHOSPHATE (PLP)-DEPENDENT ASPARTATE AMINOTRANSFERASE SUPERFAMILY"/>
    <property type="match status" value="1"/>
</dbReference>
<reference evidence="4" key="1">
    <citation type="submission" date="2023-08" db="EMBL/GenBank/DDBJ databases">
        <title>Rhodospirillaceae gen. nov., a novel taxon isolated from the Yangtze River Yuezi River estuary sludge.</title>
        <authorList>
            <person name="Ruan L."/>
        </authorList>
    </citation>
    <scope>NUCLEOTIDE SEQUENCE [LARGE SCALE GENOMIC DNA]</scope>
    <source>
        <strain evidence="4">R-7</strain>
    </source>
</reference>
<evidence type="ECO:0000256" key="1">
    <source>
        <dbReference type="ARBA" id="ARBA00022898"/>
    </source>
</evidence>
<dbReference type="Proteomes" id="UP001230156">
    <property type="component" value="Unassembled WGS sequence"/>
</dbReference>
<keyword evidence="4" id="KW-1185">Reference proteome</keyword>
<dbReference type="PANTHER" id="PTHR43586">
    <property type="entry name" value="CYSTEINE DESULFURASE"/>
    <property type="match status" value="1"/>
</dbReference>
<feature type="domain" description="Aminotransferase class V" evidence="2">
    <location>
        <begin position="30"/>
        <end position="410"/>
    </location>
</feature>
<keyword evidence="3" id="KW-0032">Aminotransferase</keyword>
<keyword evidence="3" id="KW-0808">Transferase</keyword>
<dbReference type="Pfam" id="PF00266">
    <property type="entry name" value="Aminotran_5"/>
    <property type="match status" value="1"/>
</dbReference>
<gene>
    <name evidence="3" type="ORF">Q8A70_24865</name>
</gene>
<dbReference type="Gene3D" id="3.40.640.10">
    <property type="entry name" value="Type I PLP-dependent aspartate aminotransferase-like (Major domain)"/>
    <property type="match status" value="1"/>
</dbReference>
<organism evidence="3 4">
    <name type="scientific">Dongia sedimenti</name>
    <dbReference type="NCBI Taxonomy" id="3064282"/>
    <lineage>
        <taxon>Bacteria</taxon>
        <taxon>Pseudomonadati</taxon>
        <taxon>Pseudomonadota</taxon>
        <taxon>Alphaproteobacteria</taxon>
        <taxon>Rhodospirillales</taxon>
        <taxon>Dongiaceae</taxon>
        <taxon>Dongia</taxon>
    </lineage>
</organism>
<protein>
    <submittedName>
        <fullName evidence="3">Aminotransferase class V-fold PLP-dependent enzyme</fullName>
    </submittedName>
</protein>
<dbReference type="EMBL" id="JAUYVI010000008">
    <property type="protein sequence ID" value="MDQ7250942.1"/>
    <property type="molecule type" value="Genomic_DNA"/>
</dbReference>
<evidence type="ECO:0000313" key="3">
    <source>
        <dbReference type="EMBL" id="MDQ7250942.1"/>
    </source>
</evidence>